<name>A0A167KD41_CALVF</name>
<keyword evidence="4" id="KW-1185">Reference proteome</keyword>
<evidence type="ECO:0000256" key="1">
    <source>
        <dbReference type="ARBA" id="ARBA00009003"/>
    </source>
</evidence>
<dbReference type="GO" id="GO:0016740">
    <property type="term" value="F:transferase activity"/>
    <property type="evidence" value="ECO:0007669"/>
    <property type="project" value="UniProtKB-KW"/>
</dbReference>
<dbReference type="SUPFAM" id="SSF53448">
    <property type="entry name" value="Nucleotide-diphospho-sugar transferases"/>
    <property type="match status" value="1"/>
</dbReference>
<organism evidence="3 4">
    <name type="scientific">Calocera viscosa (strain TUFC12733)</name>
    <dbReference type="NCBI Taxonomy" id="1330018"/>
    <lineage>
        <taxon>Eukaryota</taxon>
        <taxon>Fungi</taxon>
        <taxon>Dikarya</taxon>
        <taxon>Basidiomycota</taxon>
        <taxon>Agaricomycotina</taxon>
        <taxon>Dacrymycetes</taxon>
        <taxon>Dacrymycetales</taxon>
        <taxon>Dacrymycetaceae</taxon>
        <taxon>Calocera</taxon>
    </lineage>
</organism>
<dbReference type="Gene3D" id="3.90.550.20">
    <property type="match status" value="1"/>
</dbReference>
<evidence type="ECO:0000313" key="4">
    <source>
        <dbReference type="Proteomes" id="UP000076738"/>
    </source>
</evidence>
<evidence type="ECO:0000313" key="3">
    <source>
        <dbReference type="EMBL" id="KZO94517.1"/>
    </source>
</evidence>
<dbReference type="PANTHER" id="PTHR46830">
    <property type="entry name" value="TRANSFERASE, PUTATIVE-RELATED"/>
    <property type="match status" value="1"/>
</dbReference>
<proteinExistence type="inferred from homology"/>
<gene>
    <name evidence="3" type="ORF">CALVIDRAFT_565585</name>
</gene>
<dbReference type="PANTHER" id="PTHR46830:SF2">
    <property type="entry name" value="ALPHA-1,4-N-ACETYLGLUCOSAMINYLTRANSFERASE"/>
    <property type="match status" value="1"/>
</dbReference>
<feature type="region of interest" description="Disordered" evidence="2">
    <location>
        <begin position="764"/>
        <end position="791"/>
    </location>
</feature>
<sequence length="819" mass="93173">MPSASINTLPVELVRYIIRLATDVPVVFDTSSESVLDEDRDETRRLILESIKTKSSLSVVSKLFHILVDEYLYEILLLTKFPGCKSLRLFAAFLKTKRPGGVQSHGERIRRLELHFHIKSDDWTTSWDSLWGLILACPNLELLVFQPQRLYNYRGCHVLDHDHGGLCLDSARSQWTFNCSETFARNISRHYGGLLRRLEIGGGIRFPLSCLQPMLACMRRLEVLYIRDVDRFLWVNPNRQWTGTLPMENQMKHLHTLLLQPLPFEEVTHASPQLRHVSVNHSYFLNVDSFVRNLLQQNVSSIISLYYDDKSHISLPLLLETLPNLEHLRLQISEWADWYRLLPAQPYTNLRIITLFWGLSASLNMKTLLELLEEGRLPYLKKIRHGDYLAATYHPEPYQVEALGDLGITWEKKPKVQGRRIFEHAFFVIGLSGESGCHVLGIIEEACTARKRSRTERKSCPPAPPPPQPRASLNTHNVQVVHYILRLATDVPFAFDTSWSWVLDEDRERTGRLITQPASHSTSRPPSSLTCISRATSPPSPPFPQHNTTTFPAPSRDNTVPPLVHTIYHLSGTSPPRSLLLLPRSGQRARLSLPPANAHAPPSRLSPTRTILGPPRPSHHDLFTPPQEVYGHRLSHFAHKADVLRLQLLIAFGGIYVDIDTYVLRSFDRAGLMTQNVALGMEASPDSRRTTLEPGGLCNAIIVARREAPFLKRWLRLEYHGWESLAMKYLEPLTPSLVLKGASSFTRMVRAFVGPEDLKVEKRLQDTQGSSRRACTHQEEMSCRGSKETGPQVPWAELEDGFISRPPRVRIQAQLDTLT</sequence>
<dbReference type="InterPro" id="IPR029044">
    <property type="entry name" value="Nucleotide-diphossugar_trans"/>
</dbReference>
<dbReference type="Proteomes" id="UP000076738">
    <property type="component" value="Unassembled WGS sequence"/>
</dbReference>
<keyword evidence="3" id="KW-0808">Transferase</keyword>
<comment type="similarity">
    <text evidence="1">Belongs to the glycosyltransferase 32 family.</text>
</comment>
<feature type="compositionally biased region" description="Basic and acidic residues" evidence="2">
    <location>
        <begin position="776"/>
        <end position="787"/>
    </location>
</feature>
<feature type="region of interest" description="Disordered" evidence="2">
    <location>
        <begin position="515"/>
        <end position="545"/>
    </location>
</feature>
<dbReference type="EMBL" id="KV417294">
    <property type="protein sequence ID" value="KZO94517.1"/>
    <property type="molecule type" value="Genomic_DNA"/>
</dbReference>
<dbReference type="Gene3D" id="3.80.10.10">
    <property type="entry name" value="Ribonuclease Inhibitor"/>
    <property type="match status" value="1"/>
</dbReference>
<reference evidence="3 4" key="1">
    <citation type="journal article" date="2016" name="Mol. Biol. Evol.">
        <title>Comparative Genomics of Early-Diverging Mushroom-Forming Fungi Provides Insights into the Origins of Lignocellulose Decay Capabilities.</title>
        <authorList>
            <person name="Nagy L.G."/>
            <person name="Riley R."/>
            <person name="Tritt A."/>
            <person name="Adam C."/>
            <person name="Daum C."/>
            <person name="Floudas D."/>
            <person name="Sun H."/>
            <person name="Yadav J.S."/>
            <person name="Pangilinan J."/>
            <person name="Larsson K.H."/>
            <person name="Matsuura K."/>
            <person name="Barry K."/>
            <person name="Labutti K."/>
            <person name="Kuo R."/>
            <person name="Ohm R.A."/>
            <person name="Bhattacharya S.S."/>
            <person name="Shirouzu T."/>
            <person name="Yoshinaga Y."/>
            <person name="Martin F.M."/>
            <person name="Grigoriev I.V."/>
            <person name="Hibbett D.S."/>
        </authorList>
    </citation>
    <scope>NUCLEOTIDE SEQUENCE [LARGE SCALE GENOMIC DNA]</scope>
    <source>
        <strain evidence="3 4">TUFC12733</strain>
    </source>
</reference>
<feature type="region of interest" description="Disordered" evidence="2">
    <location>
        <begin position="451"/>
        <end position="474"/>
    </location>
</feature>
<dbReference type="InterPro" id="IPR032675">
    <property type="entry name" value="LRR_dom_sf"/>
</dbReference>
<dbReference type="OrthoDB" id="2973896at2759"/>
<dbReference type="AlphaFoldDB" id="A0A167KD41"/>
<evidence type="ECO:0000256" key="2">
    <source>
        <dbReference type="SAM" id="MobiDB-lite"/>
    </source>
</evidence>
<protein>
    <submittedName>
        <fullName evidence="3">Glycosyltransferase family 32 protein</fullName>
    </submittedName>
</protein>
<dbReference type="Pfam" id="PF04488">
    <property type="entry name" value="Gly_transf_sug"/>
    <property type="match status" value="1"/>
</dbReference>
<feature type="compositionally biased region" description="Polar residues" evidence="2">
    <location>
        <begin position="516"/>
        <end position="537"/>
    </location>
</feature>
<dbReference type="InterPro" id="IPR007577">
    <property type="entry name" value="GlycoTrfase_DXD_sugar-bd_CS"/>
</dbReference>
<accession>A0A167KD41</accession>